<dbReference type="Proteomes" id="UP000475545">
    <property type="component" value="Unassembled WGS sequence"/>
</dbReference>
<dbReference type="AlphaFoldDB" id="A0A6L7GUQ1"/>
<reference evidence="1 2" key="1">
    <citation type="submission" date="2019-11" db="EMBL/GenBank/DDBJ databases">
        <title>Gordonia sp. nov., a novel actinobacterium isolated from mangrove soil in Hainan.</title>
        <authorList>
            <person name="Huang X."/>
            <person name="Xie Y."/>
            <person name="Chu X."/>
            <person name="Xiao K."/>
        </authorList>
    </citation>
    <scope>NUCLEOTIDE SEQUENCE [LARGE SCALE GENOMIC DNA]</scope>
    <source>
        <strain evidence="1 2">HNM0687</strain>
    </source>
</reference>
<name>A0A6L7GUQ1_9ACTN</name>
<sequence>MDVNDTMRDELLADVAVMVEAATDGVITESSARAMPGTFADEGMSSLAFLRLIDAIEIKFGIELGLDDRGLDPYDSVEHIVDQLVHIGAVV</sequence>
<gene>
    <name evidence="1" type="ORF">GIY30_15675</name>
</gene>
<evidence type="ECO:0000313" key="1">
    <source>
        <dbReference type="EMBL" id="MXP22781.1"/>
    </source>
</evidence>
<dbReference type="InterPro" id="IPR036736">
    <property type="entry name" value="ACP-like_sf"/>
</dbReference>
<keyword evidence="2" id="KW-1185">Reference proteome</keyword>
<dbReference type="SUPFAM" id="SSF47336">
    <property type="entry name" value="ACP-like"/>
    <property type="match status" value="1"/>
</dbReference>
<evidence type="ECO:0000313" key="2">
    <source>
        <dbReference type="Proteomes" id="UP000475545"/>
    </source>
</evidence>
<protein>
    <submittedName>
        <fullName evidence="1">Acyl carrier protein</fullName>
    </submittedName>
</protein>
<proteinExistence type="predicted"/>
<comment type="caution">
    <text evidence="1">The sequence shown here is derived from an EMBL/GenBank/DDBJ whole genome shotgun (WGS) entry which is preliminary data.</text>
</comment>
<dbReference type="EMBL" id="WMBR01000004">
    <property type="protein sequence ID" value="MXP22781.1"/>
    <property type="molecule type" value="Genomic_DNA"/>
</dbReference>
<organism evidence="1 2">
    <name type="scientific">Gordonia mangrovi</name>
    <dbReference type="NCBI Taxonomy" id="2665643"/>
    <lineage>
        <taxon>Bacteria</taxon>
        <taxon>Bacillati</taxon>
        <taxon>Actinomycetota</taxon>
        <taxon>Actinomycetes</taxon>
        <taxon>Mycobacteriales</taxon>
        <taxon>Gordoniaceae</taxon>
        <taxon>Gordonia</taxon>
    </lineage>
</organism>
<accession>A0A6L7GUQ1</accession>
<dbReference type="Gene3D" id="1.10.1200.10">
    <property type="entry name" value="ACP-like"/>
    <property type="match status" value="1"/>
</dbReference>